<dbReference type="Gene3D" id="1.10.1510.10">
    <property type="entry name" value="Uncharacterised protein YqeY/AIM41 PF09424, N-terminal domain"/>
    <property type="match status" value="1"/>
</dbReference>
<dbReference type="EMBL" id="FOBS01000001">
    <property type="protein sequence ID" value="SEL93143.1"/>
    <property type="molecule type" value="Genomic_DNA"/>
</dbReference>
<dbReference type="Gene3D" id="1.10.10.410">
    <property type="match status" value="1"/>
</dbReference>
<evidence type="ECO:0000313" key="1">
    <source>
        <dbReference type="EMBL" id="SEL93143.1"/>
    </source>
</evidence>
<keyword evidence="2" id="KW-1185">Reference proteome</keyword>
<dbReference type="GO" id="GO:0016884">
    <property type="term" value="F:carbon-nitrogen ligase activity, with glutamine as amido-N-donor"/>
    <property type="evidence" value="ECO:0007669"/>
    <property type="project" value="InterPro"/>
</dbReference>
<accession>A0A1H7U803</accession>
<dbReference type="RefSeq" id="WP_093881754.1">
    <property type="nucleotide sequence ID" value="NZ_FOBS01000001.1"/>
</dbReference>
<name>A0A1H7U803_9BACT</name>
<gene>
    <name evidence="1" type="ORF">SAMN04489760_10130</name>
</gene>
<dbReference type="AlphaFoldDB" id="A0A1H7U803"/>
<dbReference type="Proteomes" id="UP000198744">
    <property type="component" value="Unassembled WGS sequence"/>
</dbReference>
<reference evidence="1 2" key="1">
    <citation type="submission" date="2016-10" db="EMBL/GenBank/DDBJ databases">
        <authorList>
            <person name="de Groot N.N."/>
        </authorList>
    </citation>
    <scope>NUCLEOTIDE SEQUENCE [LARGE SCALE GENOMIC DNA]</scope>
    <source>
        <strain evidence="1 2">DSM 8423</strain>
    </source>
</reference>
<dbReference type="InterPro" id="IPR019004">
    <property type="entry name" value="YqeY/Aim41"/>
</dbReference>
<dbReference type="STRING" id="43775.SAMN04489760_10130"/>
<dbReference type="PANTHER" id="PTHR28055:SF1">
    <property type="entry name" value="ALTERED INHERITANCE OF MITOCHONDRIA PROTEIN 41, MITOCHONDRIAL"/>
    <property type="match status" value="1"/>
</dbReference>
<dbReference type="InterPro" id="IPR023168">
    <property type="entry name" value="GatB_Yqey_C_2"/>
</dbReference>
<protein>
    <recommendedName>
        <fullName evidence="3">GatB/YqeY domain-containing protein</fullName>
    </recommendedName>
</protein>
<evidence type="ECO:0008006" key="3">
    <source>
        <dbReference type="Google" id="ProtNLM"/>
    </source>
</evidence>
<sequence>MSFREIVETELMTAAKQKDKVRLSTLRLVKAALHNKEIDLHRDLNETEVLQLLSSMVKQRKDSIEQFKLGGREDLVQREQQELQIIQAFMPQQLSEEELDAEIEKAIQEVSATSVKDIGKVMKVLMPKVTGKTDGKVVNERLKEKLSRP</sequence>
<dbReference type="OrthoDB" id="9788127at2"/>
<evidence type="ECO:0000313" key="2">
    <source>
        <dbReference type="Proteomes" id="UP000198744"/>
    </source>
</evidence>
<dbReference type="Pfam" id="PF09424">
    <property type="entry name" value="YqeY"/>
    <property type="match status" value="1"/>
</dbReference>
<dbReference type="InterPro" id="IPR003789">
    <property type="entry name" value="Asn/Gln_tRNA_amidoTrase-B-like"/>
</dbReference>
<dbReference type="SUPFAM" id="SSF89095">
    <property type="entry name" value="GatB/YqeY motif"/>
    <property type="match status" value="1"/>
</dbReference>
<dbReference type="PANTHER" id="PTHR28055">
    <property type="entry name" value="ALTERED INHERITANCE OF MITOCHONDRIA PROTEIN 41, MITOCHONDRIAL"/>
    <property type="match status" value="1"/>
</dbReference>
<organism evidence="1 2">
    <name type="scientific">Syntrophus gentianae</name>
    <dbReference type="NCBI Taxonomy" id="43775"/>
    <lineage>
        <taxon>Bacteria</taxon>
        <taxon>Pseudomonadati</taxon>
        <taxon>Thermodesulfobacteriota</taxon>
        <taxon>Syntrophia</taxon>
        <taxon>Syntrophales</taxon>
        <taxon>Syntrophaceae</taxon>
        <taxon>Syntrophus</taxon>
    </lineage>
</organism>
<dbReference type="InterPro" id="IPR042184">
    <property type="entry name" value="YqeY/Aim41_N"/>
</dbReference>
<proteinExistence type="predicted"/>